<evidence type="ECO:0000256" key="2">
    <source>
        <dbReference type="ARBA" id="ARBA00022679"/>
    </source>
</evidence>
<name>A0A5C7I1N3_9ROSI</name>
<evidence type="ECO:0000256" key="3">
    <source>
        <dbReference type="ARBA" id="ARBA00023315"/>
    </source>
</evidence>
<evidence type="ECO:0000313" key="5">
    <source>
        <dbReference type="Proteomes" id="UP000323000"/>
    </source>
</evidence>
<keyword evidence="3" id="KW-0012">Acyltransferase</keyword>
<keyword evidence="2" id="KW-0808">Transferase</keyword>
<keyword evidence="5" id="KW-1185">Reference proteome</keyword>
<sequence>MFLRWEHVVRREPDDMCNQLRLSFLSPMKEESQSGGVTMKIHIRIMMLRSCLAGRLKESSQGLLQIECSGEGTWFVEALRSRATQRIARDFFPPPPDHQLESVTPLPMLPPPMPCYKLEHANIDIPMDRINQVKRQFNKSTGLTCSAFEIVAASFWSCRTKAIKFERNTDVKLGFLCKLSSNVGPSSTERLLWKLAVSSL</sequence>
<dbReference type="PANTHER" id="PTHR31147">
    <property type="entry name" value="ACYL TRANSFERASE 4"/>
    <property type="match status" value="1"/>
</dbReference>
<dbReference type="EMBL" id="VAHF01000004">
    <property type="protein sequence ID" value="TXG63207.1"/>
    <property type="molecule type" value="Genomic_DNA"/>
</dbReference>
<evidence type="ECO:0000256" key="1">
    <source>
        <dbReference type="ARBA" id="ARBA00009861"/>
    </source>
</evidence>
<comment type="similarity">
    <text evidence="1">Belongs to the plant acyltransferase family.</text>
</comment>
<dbReference type="AlphaFoldDB" id="A0A5C7I1N3"/>
<accession>A0A5C7I1N3</accession>
<gene>
    <name evidence="4" type="ORF">EZV62_010201</name>
</gene>
<comment type="caution">
    <text evidence="4">The sequence shown here is derived from an EMBL/GenBank/DDBJ whole genome shotgun (WGS) entry which is preliminary data.</text>
</comment>
<protein>
    <submittedName>
        <fullName evidence="4">Uncharacterized protein</fullName>
    </submittedName>
</protein>
<dbReference type="Proteomes" id="UP000323000">
    <property type="component" value="Chromosome 4"/>
</dbReference>
<dbReference type="Gene3D" id="3.30.559.10">
    <property type="entry name" value="Chloramphenicol acetyltransferase-like domain"/>
    <property type="match status" value="2"/>
</dbReference>
<evidence type="ECO:0000313" key="4">
    <source>
        <dbReference type="EMBL" id="TXG63207.1"/>
    </source>
</evidence>
<organism evidence="4 5">
    <name type="scientific">Acer yangbiense</name>
    <dbReference type="NCBI Taxonomy" id="1000413"/>
    <lineage>
        <taxon>Eukaryota</taxon>
        <taxon>Viridiplantae</taxon>
        <taxon>Streptophyta</taxon>
        <taxon>Embryophyta</taxon>
        <taxon>Tracheophyta</taxon>
        <taxon>Spermatophyta</taxon>
        <taxon>Magnoliopsida</taxon>
        <taxon>eudicotyledons</taxon>
        <taxon>Gunneridae</taxon>
        <taxon>Pentapetalae</taxon>
        <taxon>rosids</taxon>
        <taxon>malvids</taxon>
        <taxon>Sapindales</taxon>
        <taxon>Sapindaceae</taxon>
        <taxon>Hippocastanoideae</taxon>
        <taxon>Acereae</taxon>
        <taxon>Acer</taxon>
    </lineage>
</organism>
<proteinExistence type="inferred from homology"/>
<dbReference type="PANTHER" id="PTHR31147:SF1">
    <property type="entry name" value="ACYL TRANSFERASE 4"/>
    <property type="match status" value="1"/>
</dbReference>
<dbReference type="GO" id="GO:0016746">
    <property type="term" value="F:acyltransferase activity"/>
    <property type="evidence" value="ECO:0007669"/>
    <property type="project" value="UniProtKB-KW"/>
</dbReference>
<dbReference type="InterPro" id="IPR023213">
    <property type="entry name" value="CAT-like_dom_sf"/>
</dbReference>
<dbReference type="InterPro" id="IPR050898">
    <property type="entry name" value="Plant_acyltransferase"/>
</dbReference>
<reference evidence="5" key="1">
    <citation type="journal article" date="2019" name="Gigascience">
        <title>De novo genome assembly of the endangered Acer yangbiense, a plant species with extremely small populations endemic to Yunnan Province, China.</title>
        <authorList>
            <person name="Yang J."/>
            <person name="Wariss H.M."/>
            <person name="Tao L."/>
            <person name="Zhang R."/>
            <person name="Yun Q."/>
            <person name="Hollingsworth P."/>
            <person name="Dao Z."/>
            <person name="Luo G."/>
            <person name="Guo H."/>
            <person name="Ma Y."/>
            <person name="Sun W."/>
        </authorList>
    </citation>
    <scope>NUCLEOTIDE SEQUENCE [LARGE SCALE GENOMIC DNA]</scope>
    <source>
        <strain evidence="5">cv. Malutang</strain>
    </source>
</reference>